<reference evidence="11 12" key="1">
    <citation type="submission" date="2020-10" db="EMBL/GenBank/DDBJ databases">
        <title>The Coptis chinensis genome and diversification of protoberbering-type alkaloids.</title>
        <authorList>
            <person name="Wang B."/>
            <person name="Shu S."/>
            <person name="Song C."/>
            <person name="Liu Y."/>
        </authorList>
    </citation>
    <scope>NUCLEOTIDE SEQUENCE [LARGE SCALE GENOMIC DNA]</scope>
    <source>
        <strain evidence="11">HL-2020</strain>
        <tissue evidence="11">Leaf</tissue>
    </source>
</reference>
<dbReference type="GO" id="GO:0000785">
    <property type="term" value="C:chromatin"/>
    <property type="evidence" value="ECO:0007669"/>
    <property type="project" value="TreeGrafter"/>
</dbReference>
<dbReference type="Pfam" id="PF01853">
    <property type="entry name" value="MOZ_SAS"/>
    <property type="match status" value="1"/>
</dbReference>
<dbReference type="InterPro" id="IPR016181">
    <property type="entry name" value="Acyl_CoA_acyltransferase"/>
</dbReference>
<feature type="domain" description="MYST-type HAT" evidence="10">
    <location>
        <begin position="100"/>
        <end position="311"/>
    </location>
</feature>
<dbReference type="GO" id="GO:0008270">
    <property type="term" value="F:zinc ion binding"/>
    <property type="evidence" value="ECO:0007669"/>
    <property type="project" value="UniProtKB-KW"/>
</dbReference>
<evidence type="ECO:0000259" key="10">
    <source>
        <dbReference type="PROSITE" id="PS51726"/>
    </source>
</evidence>
<dbReference type="PANTHER" id="PTHR10615">
    <property type="entry name" value="HISTONE ACETYLTRANSFERASE"/>
    <property type="match status" value="1"/>
</dbReference>
<evidence type="ECO:0000256" key="9">
    <source>
        <dbReference type="SAM" id="MobiDB-lite"/>
    </source>
</evidence>
<dbReference type="Proteomes" id="UP000631114">
    <property type="component" value="Unassembled WGS sequence"/>
</dbReference>
<feature type="active site" description="Proton donor/acceptor" evidence="7">
    <location>
        <position position="297"/>
    </location>
</feature>
<evidence type="ECO:0000256" key="7">
    <source>
        <dbReference type="PIRSR" id="PIRSR602717-51"/>
    </source>
</evidence>
<evidence type="ECO:0000256" key="6">
    <source>
        <dbReference type="ARBA" id="ARBA00022990"/>
    </source>
</evidence>
<dbReference type="PROSITE" id="PS51726">
    <property type="entry name" value="MYST_HAT"/>
    <property type="match status" value="1"/>
</dbReference>
<evidence type="ECO:0000313" key="12">
    <source>
        <dbReference type="Proteomes" id="UP000631114"/>
    </source>
</evidence>
<comment type="catalytic activity">
    <reaction evidence="8">
        <text>L-lysyl-[protein] + acetyl-CoA = N(6)-acetyl-L-lysyl-[protein] + CoA + H(+)</text>
        <dbReference type="Rhea" id="RHEA:45948"/>
        <dbReference type="Rhea" id="RHEA-COMP:9752"/>
        <dbReference type="Rhea" id="RHEA-COMP:10731"/>
        <dbReference type="ChEBI" id="CHEBI:15378"/>
        <dbReference type="ChEBI" id="CHEBI:29969"/>
        <dbReference type="ChEBI" id="CHEBI:57287"/>
        <dbReference type="ChEBI" id="CHEBI:57288"/>
        <dbReference type="ChEBI" id="CHEBI:61930"/>
        <dbReference type="EC" id="2.3.1.48"/>
    </reaction>
</comment>
<evidence type="ECO:0000256" key="5">
    <source>
        <dbReference type="ARBA" id="ARBA00022833"/>
    </source>
</evidence>
<evidence type="ECO:0000256" key="1">
    <source>
        <dbReference type="ARBA" id="ARBA00010107"/>
    </source>
</evidence>
<keyword evidence="4" id="KW-0479">Metal-binding</keyword>
<gene>
    <name evidence="11" type="ORF">IFM89_006710</name>
</gene>
<comment type="similarity">
    <text evidence="1 8">Belongs to the MYST (SAS/MOZ) family.</text>
</comment>
<comment type="subcellular location">
    <subcellularLocation>
        <location evidence="8">Nucleus</location>
    </subcellularLocation>
</comment>
<keyword evidence="12" id="KW-1185">Reference proteome</keyword>
<dbReference type="GO" id="GO:0006357">
    <property type="term" value="P:regulation of transcription by RNA polymerase II"/>
    <property type="evidence" value="ECO:0007669"/>
    <property type="project" value="TreeGrafter"/>
</dbReference>
<evidence type="ECO:0000256" key="2">
    <source>
        <dbReference type="ARBA" id="ARBA00013184"/>
    </source>
</evidence>
<dbReference type="SUPFAM" id="SSF55729">
    <property type="entry name" value="Acyl-CoA N-acyltransferases (Nat)"/>
    <property type="match status" value="1"/>
</dbReference>
<evidence type="ECO:0000256" key="3">
    <source>
        <dbReference type="ARBA" id="ARBA00022679"/>
    </source>
</evidence>
<comment type="caution">
    <text evidence="11">The sequence shown here is derived from an EMBL/GenBank/DDBJ whole genome shotgun (WGS) entry which is preliminary data.</text>
</comment>
<dbReference type="Gene3D" id="3.40.630.30">
    <property type="match status" value="1"/>
</dbReference>
<feature type="region of interest" description="Disordered" evidence="9">
    <location>
        <begin position="290"/>
        <end position="311"/>
    </location>
</feature>
<dbReference type="PANTHER" id="PTHR10615:SF161">
    <property type="entry name" value="HISTONE ACETYLTRANSFERASE KAT7"/>
    <property type="match status" value="1"/>
</dbReference>
<keyword evidence="8" id="KW-0539">Nucleus</keyword>
<protein>
    <recommendedName>
        <fullName evidence="2 8">Histone acetyltransferase</fullName>
        <ecNumber evidence="2 8">2.3.1.48</ecNumber>
    </recommendedName>
</protein>
<keyword evidence="3" id="KW-0808">Transferase</keyword>
<organism evidence="11 12">
    <name type="scientific">Coptis chinensis</name>
    <dbReference type="NCBI Taxonomy" id="261450"/>
    <lineage>
        <taxon>Eukaryota</taxon>
        <taxon>Viridiplantae</taxon>
        <taxon>Streptophyta</taxon>
        <taxon>Embryophyta</taxon>
        <taxon>Tracheophyta</taxon>
        <taxon>Spermatophyta</taxon>
        <taxon>Magnoliopsida</taxon>
        <taxon>Ranunculales</taxon>
        <taxon>Ranunculaceae</taxon>
        <taxon>Coptidoideae</taxon>
        <taxon>Coptis</taxon>
    </lineage>
</organism>
<dbReference type="EC" id="2.3.1.48" evidence="2 8"/>
<keyword evidence="6" id="KW-0007">Acetylation</keyword>
<evidence type="ECO:0000256" key="4">
    <source>
        <dbReference type="ARBA" id="ARBA00022771"/>
    </source>
</evidence>
<dbReference type="FunFam" id="3.40.630.30:FF:000002">
    <property type="entry name" value="Histone acetyltransferase"/>
    <property type="match status" value="1"/>
</dbReference>
<proteinExistence type="inferred from homology"/>
<dbReference type="GO" id="GO:0005634">
    <property type="term" value="C:nucleus"/>
    <property type="evidence" value="ECO:0007669"/>
    <property type="project" value="UniProtKB-SubCell"/>
</dbReference>
<evidence type="ECO:0000313" key="11">
    <source>
        <dbReference type="EMBL" id="KAF9595964.1"/>
    </source>
</evidence>
<name>A0A835HAY9_9MAGN</name>
<dbReference type="OrthoDB" id="787137at2759"/>
<keyword evidence="5" id="KW-0862">Zinc</keyword>
<keyword evidence="4" id="KW-0863">Zinc-finger</keyword>
<dbReference type="InterPro" id="IPR050603">
    <property type="entry name" value="MYST_HAT"/>
</dbReference>
<dbReference type="AlphaFoldDB" id="A0A835HAY9"/>
<dbReference type="EMBL" id="JADFTS010000007">
    <property type="protein sequence ID" value="KAF9595964.1"/>
    <property type="molecule type" value="Genomic_DNA"/>
</dbReference>
<dbReference type="GO" id="GO:0003682">
    <property type="term" value="F:chromatin binding"/>
    <property type="evidence" value="ECO:0007669"/>
    <property type="project" value="TreeGrafter"/>
</dbReference>
<dbReference type="GO" id="GO:0003712">
    <property type="term" value="F:transcription coregulator activity"/>
    <property type="evidence" value="ECO:0007669"/>
    <property type="project" value="TreeGrafter"/>
</dbReference>
<dbReference type="GO" id="GO:0004402">
    <property type="term" value="F:histone acetyltransferase activity"/>
    <property type="evidence" value="ECO:0007669"/>
    <property type="project" value="InterPro"/>
</dbReference>
<evidence type="ECO:0000256" key="8">
    <source>
        <dbReference type="RuleBase" id="RU361211"/>
    </source>
</evidence>
<sequence>MAHSQQLKNVVYIIWGTFRQKFYMQYSIFCSQANDTLSFPKDNNRCSCSLGGEDEMTTTMECLQRQEFNDWVESHQCTKIEPTSNFEIVARVAHHLNCRARVADRNPINAACIADPKWPLFIELRREINWTGINSGANGIVSILVCINAACKPINAARNPFESLRQRKFCCMSSSVTGTRHPPGNEIYRSGTLSMFEVDGNDNRVYCQNLCYMVKLFLDHKTLLDDVDYFLFYILCECDDRGCHMVAYFSKEKQSEQYYNLACILTLPPYQIKGYGKFLIAFSYELSKKEGTAGTPEKPLSDLGKVSYKGN</sequence>
<dbReference type="InterPro" id="IPR002717">
    <property type="entry name" value="HAT_MYST-type"/>
</dbReference>
<accession>A0A835HAY9</accession>